<evidence type="ECO:0000313" key="3">
    <source>
        <dbReference type="EMBL" id="SVP89607.1"/>
    </source>
</evidence>
<proteinExistence type="predicted"/>
<dbReference type="EMBL" id="UIVT01000001">
    <property type="protein sequence ID" value="SVP88442.1"/>
    <property type="molecule type" value="Genomic_DNA"/>
</dbReference>
<name>A0A3B0MXC5_THEAN</name>
<protein>
    <submittedName>
        <fullName evidence="2">Uncharacterized protein</fullName>
    </submittedName>
</protein>
<accession>A0A3B0MXC5</accession>
<gene>
    <name evidence="2" type="ORF">TAT_000030400</name>
    <name evidence="3" type="ORF">TAV_000030200</name>
</gene>
<feature type="region of interest" description="Disordered" evidence="1">
    <location>
        <begin position="95"/>
        <end position="173"/>
    </location>
</feature>
<feature type="compositionally biased region" description="Polar residues" evidence="1">
    <location>
        <begin position="161"/>
        <end position="173"/>
    </location>
</feature>
<dbReference type="EMBL" id="UIVS01000001">
    <property type="protein sequence ID" value="SVP89607.1"/>
    <property type="molecule type" value="Genomic_DNA"/>
</dbReference>
<reference evidence="2" key="1">
    <citation type="submission" date="2018-07" db="EMBL/GenBank/DDBJ databases">
        <authorList>
            <person name="Quirk P.G."/>
            <person name="Krulwich T.A."/>
        </authorList>
    </citation>
    <scope>NUCLEOTIDE SEQUENCE</scope>
    <source>
        <strain evidence="2">Anand</strain>
    </source>
</reference>
<evidence type="ECO:0000313" key="2">
    <source>
        <dbReference type="EMBL" id="SVP88442.1"/>
    </source>
</evidence>
<dbReference type="VEuPathDB" id="PiroplasmaDB:TA19675"/>
<organism evidence="2">
    <name type="scientific">Theileria annulata</name>
    <dbReference type="NCBI Taxonomy" id="5874"/>
    <lineage>
        <taxon>Eukaryota</taxon>
        <taxon>Sar</taxon>
        <taxon>Alveolata</taxon>
        <taxon>Apicomplexa</taxon>
        <taxon>Aconoidasida</taxon>
        <taxon>Piroplasmida</taxon>
        <taxon>Theileriidae</taxon>
        <taxon>Theileria</taxon>
    </lineage>
</organism>
<feature type="compositionally biased region" description="Basic and acidic residues" evidence="1">
    <location>
        <begin position="147"/>
        <end position="156"/>
    </location>
</feature>
<feature type="compositionally biased region" description="Polar residues" evidence="1">
    <location>
        <begin position="124"/>
        <end position="146"/>
    </location>
</feature>
<sequence length="466" mass="54053">MWNYPYDNGYDVYPNCEYDLMTMKPNINSGYETNTSAEQGLGNPISNTFKVEYGVQDFNNCANEIIPQIKCKDEDFTEFVNNFNNLDNYETDLPFPTKETNYSEKETSLNLNGTECKSNDENSPESFSNHTEQYYKSSKLSSNGTENNKKTDESHNICDVLNSNSPFSENGDNREQVFNQAIPNSPYNYDSYTETHYDTWDKSNDKMIGSMNDTYCWDSNMLSSGYFNGLNGMNVMGYDYMGYNANNPPNLDQYNMTQDPYTMNYMKNMNNYIFNGYNLEYGSISSPNEPFVDPYIKYNNKMYNNFSPYYNQLPLNSNFKVNYNCFNKLPQVKQNSNSGLDDCSTKNNVVNQYDILPSNFETVRKPELISIDDDALESFIYNGNIKKIDISNIDFLNMSDKIWQALRGAGLFKLGNKGRAILKSKISKYLKMYPELRMRYVLLYKNFLGLHVYQEFVEPPHGNFFN</sequence>
<evidence type="ECO:0000256" key="1">
    <source>
        <dbReference type="SAM" id="MobiDB-lite"/>
    </source>
</evidence>
<dbReference type="AlphaFoldDB" id="A0A3B0MXC5"/>